<proteinExistence type="inferred from homology"/>
<dbReference type="CDD" id="cd13229">
    <property type="entry name" value="PH_TFIIH"/>
    <property type="match status" value="1"/>
</dbReference>
<protein>
    <recommendedName>
        <fullName evidence="7">BSD domain-containing protein</fullName>
    </recommendedName>
</protein>
<dbReference type="InterPro" id="IPR027079">
    <property type="entry name" value="Tfb1/GTF2H1"/>
</dbReference>
<dbReference type="Gene3D" id="6.10.140.1200">
    <property type="match status" value="1"/>
</dbReference>
<feature type="non-terminal residue" evidence="8">
    <location>
        <position position="234"/>
    </location>
</feature>
<dbReference type="GO" id="GO:0006351">
    <property type="term" value="P:DNA-templated transcription"/>
    <property type="evidence" value="ECO:0007669"/>
    <property type="project" value="InterPro"/>
</dbReference>
<dbReference type="Proteomes" id="UP001497623">
    <property type="component" value="Unassembled WGS sequence"/>
</dbReference>
<keyword evidence="6" id="KW-0539">Nucleus</keyword>
<sequence length="234" mass="27112">MSGESEEILQQLKNVRYKKGDGELYLSKKRVGWMAENTDVFQISILISEIRTQKISPESKPKVQLQIVLLDQLSHVFHFCNEEGREKQMAERDSVKERLAELIQASKRKLPDEMMEKKRLLEENTSLKGLYTSLVSTNILQSDEFWRIIGAQYKQRLVPTQDQGVSGSFLPQSTCEVNILFHISLILQHSIFMVPKVKKRDWDIVTHRLPKMHFINSAVQVQYYVSCITRDAAS</sequence>
<keyword evidence="5" id="KW-0804">Transcription</keyword>
<dbReference type="SUPFAM" id="SSF50729">
    <property type="entry name" value="PH domain-like"/>
    <property type="match status" value="1"/>
</dbReference>
<evidence type="ECO:0000256" key="1">
    <source>
        <dbReference type="ARBA" id="ARBA00004123"/>
    </source>
</evidence>
<keyword evidence="3" id="KW-0677">Repeat</keyword>
<dbReference type="InterPro" id="IPR005607">
    <property type="entry name" value="BSD_dom"/>
</dbReference>
<dbReference type="Gene3D" id="2.30.29.30">
    <property type="entry name" value="Pleckstrin-homology domain (PH domain)/Phosphotyrosine-binding domain (PTB)"/>
    <property type="match status" value="1"/>
</dbReference>
<evidence type="ECO:0000313" key="9">
    <source>
        <dbReference type="Proteomes" id="UP001497623"/>
    </source>
</evidence>
<evidence type="ECO:0000256" key="3">
    <source>
        <dbReference type="ARBA" id="ARBA00022737"/>
    </source>
</evidence>
<dbReference type="InterPro" id="IPR011993">
    <property type="entry name" value="PH-like_dom_sf"/>
</dbReference>
<evidence type="ECO:0000259" key="7">
    <source>
        <dbReference type="PROSITE" id="PS50858"/>
    </source>
</evidence>
<evidence type="ECO:0000313" key="8">
    <source>
        <dbReference type="EMBL" id="CAL4082357.1"/>
    </source>
</evidence>
<dbReference type="InterPro" id="IPR013876">
    <property type="entry name" value="TFIIH_BTF_p62_N"/>
</dbReference>
<name>A0AAV2QIW5_MEGNR</name>
<dbReference type="EMBL" id="CAXKWB010006333">
    <property type="protein sequence ID" value="CAL4082357.1"/>
    <property type="molecule type" value="Genomic_DNA"/>
</dbReference>
<keyword evidence="4" id="KW-0805">Transcription regulation</keyword>
<evidence type="ECO:0000256" key="4">
    <source>
        <dbReference type="ARBA" id="ARBA00023015"/>
    </source>
</evidence>
<comment type="caution">
    <text evidence="8">The sequence shown here is derived from an EMBL/GenBank/DDBJ whole genome shotgun (WGS) entry which is preliminary data.</text>
</comment>
<dbReference type="Pfam" id="PF08567">
    <property type="entry name" value="PH_TFIIH"/>
    <property type="match status" value="1"/>
</dbReference>
<dbReference type="PANTHER" id="PTHR12856">
    <property type="entry name" value="TRANSCRIPTION INITIATION FACTOR IIH-RELATED"/>
    <property type="match status" value="1"/>
</dbReference>
<dbReference type="AlphaFoldDB" id="A0AAV2QIW5"/>
<dbReference type="GO" id="GO:0006289">
    <property type="term" value="P:nucleotide-excision repair"/>
    <property type="evidence" value="ECO:0007669"/>
    <property type="project" value="InterPro"/>
</dbReference>
<dbReference type="GO" id="GO:0000439">
    <property type="term" value="C:transcription factor TFIIH core complex"/>
    <property type="evidence" value="ECO:0007669"/>
    <property type="project" value="InterPro"/>
</dbReference>
<gene>
    <name evidence="8" type="ORF">MNOR_LOCUS11869</name>
</gene>
<dbReference type="PROSITE" id="PS50858">
    <property type="entry name" value="BSD"/>
    <property type="match status" value="1"/>
</dbReference>
<organism evidence="8 9">
    <name type="scientific">Meganyctiphanes norvegica</name>
    <name type="common">Northern krill</name>
    <name type="synonym">Thysanopoda norvegica</name>
    <dbReference type="NCBI Taxonomy" id="48144"/>
    <lineage>
        <taxon>Eukaryota</taxon>
        <taxon>Metazoa</taxon>
        <taxon>Ecdysozoa</taxon>
        <taxon>Arthropoda</taxon>
        <taxon>Crustacea</taxon>
        <taxon>Multicrustacea</taxon>
        <taxon>Malacostraca</taxon>
        <taxon>Eumalacostraca</taxon>
        <taxon>Eucarida</taxon>
        <taxon>Euphausiacea</taxon>
        <taxon>Euphausiidae</taxon>
        <taxon>Meganyctiphanes</taxon>
    </lineage>
</organism>
<feature type="domain" description="BSD" evidence="7">
    <location>
        <begin position="113"/>
        <end position="147"/>
    </location>
</feature>
<reference evidence="8 9" key="1">
    <citation type="submission" date="2024-05" db="EMBL/GenBank/DDBJ databases">
        <authorList>
            <person name="Wallberg A."/>
        </authorList>
    </citation>
    <scope>NUCLEOTIDE SEQUENCE [LARGE SCALE GENOMIC DNA]</scope>
</reference>
<accession>A0AAV2QIW5</accession>
<dbReference type="InterPro" id="IPR035925">
    <property type="entry name" value="BSD_dom_sf"/>
</dbReference>
<dbReference type="SUPFAM" id="SSF140383">
    <property type="entry name" value="BSD domain-like"/>
    <property type="match status" value="1"/>
</dbReference>
<evidence type="ECO:0000256" key="6">
    <source>
        <dbReference type="ARBA" id="ARBA00023242"/>
    </source>
</evidence>
<comment type="subcellular location">
    <subcellularLocation>
        <location evidence="1">Nucleus</location>
    </subcellularLocation>
</comment>
<evidence type="ECO:0000256" key="2">
    <source>
        <dbReference type="ARBA" id="ARBA00009448"/>
    </source>
</evidence>
<evidence type="ECO:0000256" key="5">
    <source>
        <dbReference type="ARBA" id="ARBA00023163"/>
    </source>
</evidence>
<keyword evidence="9" id="KW-1185">Reference proteome</keyword>
<comment type="similarity">
    <text evidence="2">Belongs to the TFB1 family.</text>
</comment>